<dbReference type="Proteomes" id="UP000526501">
    <property type="component" value="Unassembled WGS sequence"/>
</dbReference>
<reference evidence="2 3" key="1">
    <citation type="submission" date="2020-07" db="EMBL/GenBank/DDBJ databases">
        <authorList>
            <person name="Feng X."/>
        </authorList>
    </citation>
    <scope>NUCLEOTIDE SEQUENCE [LARGE SCALE GENOMIC DNA]</scope>
    <source>
        <strain evidence="2 3">JCM23202</strain>
    </source>
</reference>
<proteinExistence type="predicted"/>
<dbReference type="Pfam" id="PF11845">
    <property type="entry name" value="Tll0287-like"/>
    <property type="match status" value="1"/>
</dbReference>
<sequence length="188" mass="20173">MTRQKIALSTLALLAVSCSYSEPSEKELTEEAVGIVKQFAGTLKPILKQNMEASGPVATIEVCSQQAPAIAASLSESTGWTVHRVSLQPRNPAAKPDAWETEMLHQLAERQANNDGTDKLAVSSVVNGEFRFMKAQPVEQLCLKCHGTEIAPEVSEALKSFYPNDSGTGYSLGQIRGAVSLSKPIDSL</sequence>
<evidence type="ECO:0000313" key="2">
    <source>
        <dbReference type="EMBL" id="MBC2607248.1"/>
    </source>
</evidence>
<comment type="caution">
    <text evidence="2">The sequence shown here is derived from an EMBL/GenBank/DDBJ whole genome shotgun (WGS) entry which is preliminary data.</text>
</comment>
<evidence type="ECO:0000259" key="1">
    <source>
        <dbReference type="Pfam" id="PF11845"/>
    </source>
</evidence>
<keyword evidence="3" id="KW-1185">Reference proteome</keyword>
<feature type="domain" description="Tll0287-like" evidence="1">
    <location>
        <begin position="25"/>
        <end position="184"/>
    </location>
</feature>
<dbReference type="InterPro" id="IPR021796">
    <property type="entry name" value="Tll0287-like_dom"/>
</dbReference>
<dbReference type="EMBL" id="JACHVC010000012">
    <property type="protein sequence ID" value="MBC2607248.1"/>
    <property type="molecule type" value="Genomic_DNA"/>
</dbReference>
<dbReference type="PROSITE" id="PS51257">
    <property type="entry name" value="PROKAR_LIPOPROTEIN"/>
    <property type="match status" value="1"/>
</dbReference>
<protein>
    <submittedName>
        <fullName evidence="2">DUF3365 domain-containing protein</fullName>
    </submittedName>
</protein>
<accession>A0A7X1E9I4</accession>
<name>A0A7X1E9I4_9BACT</name>
<dbReference type="AlphaFoldDB" id="A0A7X1E9I4"/>
<gene>
    <name evidence="2" type="ORF">H5P27_14435</name>
</gene>
<evidence type="ECO:0000313" key="3">
    <source>
        <dbReference type="Proteomes" id="UP000526501"/>
    </source>
</evidence>
<organism evidence="2 3">
    <name type="scientific">Pelagicoccus albus</name>
    <dbReference type="NCBI Taxonomy" id="415222"/>
    <lineage>
        <taxon>Bacteria</taxon>
        <taxon>Pseudomonadati</taxon>
        <taxon>Verrucomicrobiota</taxon>
        <taxon>Opitutia</taxon>
        <taxon>Puniceicoccales</taxon>
        <taxon>Pelagicoccaceae</taxon>
        <taxon>Pelagicoccus</taxon>
    </lineage>
</organism>
<dbReference type="RefSeq" id="WP_185661101.1">
    <property type="nucleotide sequence ID" value="NZ_CAWPOO010000012.1"/>
</dbReference>